<comment type="subcellular location">
    <subcellularLocation>
        <location evidence="1">Cell membrane</location>
        <topology evidence="1">Multi-pass membrane protein</topology>
    </subcellularLocation>
</comment>
<dbReference type="PANTHER" id="PTHR33529:SF6">
    <property type="entry name" value="YJGP_YJGQ FAMILY PERMEASE"/>
    <property type="match status" value="1"/>
</dbReference>
<name>A0A538U0T5_UNCEI</name>
<evidence type="ECO:0000313" key="9">
    <source>
        <dbReference type="Proteomes" id="UP000319771"/>
    </source>
</evidence>
<dbReference type="Pfam" id="PF03739">
    <property type="entry name" value="LptF_LptG"/>
    <property type="match status" value="1"/>
</dbReference>
<evidence type="ECO:0000256" key="3">
    <source>
        <dbReference type="ARBA" id="ARBA00022692"/>
    </source>
</evidence>
<feature type="transmembrane region" description="Helical" evidence="7">
    <location>
        <begin position="402"/>
        <end position="422"/>
    </location>
</feature>
<feature type="transmembrane region" description="Helical" evidence="7">
    <location>
        <begin position="26"/>
        <end position="48"/>
    </location>
</feature>
<evidence type="ECO:0000256" key="1">
    <source>
        <dbReference type="ARBA" id="ARBA00004651"/>
    </source>
</evidence>
<evidence type="ECO:0000256" key="7">
    <source>
        <dbReference type="SAM" id="Phobius"/>
    </source>
</evidence>
<dbReference type="GO" id="GO:0015920">
    <property type="term" value="P:lipopolysaccharide transport"/>
    <property type="evidence" value="ECO:0007669"/>
    <property type="project" value="TreeGrafter"/>
</dbReference>
<evidence type="ECO:0000256" key="4">
    <source>
        <dbReference type="ARBA" id="ARBA00022989"/>
    </source>
</evidence>
<gene>
    <name evidence="8" type="ORF">E6K81_14785</name>
</gene>
<sequence length="479" mass="52430">MSVAGRATGRVGCTAVRILRSYILRLHLVPFVLGFGVVTFILVMDMLFDYMDLVLNRGVAVGVVAQLFALSLGYIMALSVPCAVLVAVLMAFGRLSQDNEITALRSSGVNLASVLVGPLAAASLLAGGLTVFNDRVLPESNHAFANLLIDIGRMRPTVKLEEGVFITDFPGYDILVHSVNGRTNEMKGITIYQLNPGSPPTTILANRGFLSYTRDGHTAVLELFDGEIHDIPAEEGGTRKYRRLLFKTHTINIAGAGGILERSVRTQRSDREMTSAAMSALRDSLQALYTLQLEQKRLHLRALGLPPAALQALGPETAPPLARLRMLAAELLHRGDALEAVERQRPELDTELELWRVERAAMRRRIAELSVEIQKKFSLPIACVVFVLVGAPLGMRVRRAGPAVAFLSILFFIFYWMCLVGGEELARRSLFPPWLAMWLPNLVLGAVGIDWTLRACETPLPWHRPRARAAAPGSARAAA</sequence>
<proteinExistence type="predicted"/>
<keyword evidence="5 7" id="KW-0472">Membrane</keyword>
<dbReference type="InterPro" id="IPR005495">
    <property type="entry name" value="LptG/LptF_permease"/>
</dbReference>
<feature type="transmembrane region" description="Helical" evidence="7">
    <location>
        <begin position="434"/>
        <end position="453"/>
    </location>
</feature>
<evidence type="ECO:0000256" key="5">
    <source>
        <dbReference type="ARBA" id="ARBA00023136"/>
    </source>
</evidence>
<feature type="coiled-coil region" evidence="6">
    <location>
        <begin position="338"/>
        <end position="372"/>
    </location>
</feature>
<reference evidence="8 9" key="1">
    <citation type="journal article" date="2019" name="Nat. Microbiol.">
        <title>Mediterranean grassland soil C-N compound turnover is dependent on rainfall and depth, and is mediated by genomically divergent microorganisms.</title>
        <authorList>
            <person name="Diamond S."/>
            <person name="Andeer P.F."/>
            <person name="Li Z."/>
            <person name="Crits-Christoph A."/>
            <person name="Burstein D."/>
            <person name="Anantharaman K."/>
            <person name="Lane K.R."/>
            <person name="Thomas B.C."/>
            <person name="Pan C."/>
            <person name="Northen T.R."/>
            <person name="Banfield J.F."/>
        </authorList>
    </citation>
    <scope>NUCLEOTIDE SEQUENCE [LARGE SCALE GENOMIC DNA]</scope>
    <source>
        <strain evidence="8">WS_11</strain>
    </source>
</reference>
<evidence type="ECO:0000256" key="6">
    <source>
        <dbReference type="SAM" id="Coils"/>
    </source>
</evidence>
<organism evidence="8 9">
    <name type="scientific">Eiseniibacteriota bacterium</name>
    <dbReference type="NCBI Taxonomy" id="2212470"/>
    <lineage>
        <taxon>Bacteria</taxon>
        <taxon>Candidatus Eiseniibacteriota</taxon>
    </lineage>
</organism>
<keyword evidence="4 7" id="KW-1133">Transmembrane helix</keyword>
<keyword evidence="2" id="KW-1003">Cell membrane</keyword>
<dbReference type="Proteomes" id="UP000319771">
    <property type="component" value="Unassembled WGS sequence"/>
</dbReference>
<keyword evidence="6" id="KW-0175">Coiled coil</keyword>
<accession>A0A538U0T5</accession>
<feature type="transmembrane region" description="Helical" evidence="7">
    <location>
        <begin position="112"/>
        <end position="132"/>
    </location>
</feature>
<feature type="transmembrane region" description="Helical" evidence="7">
    <location>
        <begin position="377"/>
        <end position="395"/>
    </location>
</feature>
<dbReference type="PANTHER" id="PTHR33529">
    <property type="entry name" value="SLR0882 PROTEIN-RELATED"/>
    <property type="match status" value="1"/>
</dbReference>
<protein>
    <submittedName>
        <fullName evidence="8">LptF/LptG family permease</fullName>
    </submittedName>
</protein>
<feature type="transmembrane region" description="Helical" evidence="7">
    <location>
        <begin position="68"/>
        <end position="92"/>
    </location>
</feature>
<evidence type="ECO:0000256" key="2">
    <source>
        <dbReference type="ARBA" id="ARBA00022475"/>
    </source>
</evidence>
<comment type="caution">
    <text evidence="8">The sequence shown here is derived from an EMBL/GenBank/DDBJ whole genome shotgun (WGS) entry which is preliminary data.</text>
</comment>
<keyword evidence="3 7" id="KW-0812">Transmembrane</keyword>
<dbReference type="GO" id="GO:0043190">
    <property type="term" value="C:ATP-binding cassette (ABC) transporter complex"/>
    <property type="evidence" value="ECO:0007669"/>
    <property type="project" value="TreeGrafter"/>
</dbReference>
<evidence type="ECO:0000313" key="8">
    <source>
        <dbReference type="EMBL" id="TMQ69525.1"/>
    </source>
</evidence>
<dbReference type="EMBL" id="VBPB01000301">
    <property type="protein sequence ID" value="TMQ69525.1"/>
    <property type="molecule type" value="Genomic_DNA"/>
</dbReference>
<dbReference type="AlphaFoldDB" id="A0A538U0T5"/>